<keyword evidence="2" id="KW-1185">Reference proteome</keyword>
<protein>
    <submittedName>
        <fullName evidence="1">Uncharacterized protein</fullName>
    </submittedName>
</protein>
<dbReference type="OrthoDB" id="6514241at2759"/>
<gene>
    <name evidence="1" type="ORF">EGW08_014474</name>
</gene>
<reference evidence="1 2" key="1">
    <citation type="submission" date="2019-01" db="EMBL/GenBank/DDBJ databases">
        <title>A draft genome assembly of the solar-powered sea slug Elysia chlorotica.</title>
        <authorList>
            <person name="Cai H."/>
            <person name="Li Q."/>
            <person name="Fang X."/>
            <person name="Li J."/>
            <person name="Curtis N.E."/>
            <person name="Altenburger A."/>
            <person name="Shibata T."/>
            <person name="Feng M."/>
            <person name="Maeda T."/>
            <person name="Schwartz J.A."/>
            <person name="Shigenobu S."/>
            <person name="Lundholm N."/>
            <person name="Nishiyama T."/>
            <person name="Yang H."/>
            <person name="Hasebe M."/>
            <person name="Li S."/>
            <person name="Pierce S.K."/>
            <person name="Wang J."/>
        </authorList>
    </citation>
    <scope>NUCLEOTIDE SEQUENCE [LARGE SCALE GENOMIC DNA]</scope>
    <source>
        <strain evidence="1">EC2010</strain>
        <tissue evidence="1">Whole organism of an adult</tissue>
    </source>
</reference>
<dbReference type="Pfam" id="PF14969">
    <property type="entry name" value="DUF4508"/>
    <property type="match status" value="1"/>
</dbReference>
<dbReference type="InterPro" id="IPR028019">
    <property type="entry name" value="DUF4508"/>
</dbReference>
<dbReference type="PANTHER" id="PTHR16260">
    <property type="entry name" value="SIMILAR TO 1700123O20RIK PROTEIN"/>
    <property type="match status" value="1"/>
</dbReference>
<comment type="caution">
    <text evidence="1">The sequence shown here is derived from an EMBL/GenBank/DDBJ whole genome shotgun (WGS) entry which is preliminary data.</text>
</comment>
<sequence length="111" mass="13095">MAQSCPEREMQCVTHWFKSWSPFQKQDFLKDLLDKLVPNNIDSLFDSMKSLGVSDRLPSIFQCQLKLFSEWFSEWSDAERNDFLLKLRVVDSDFVNRFEEEAHKLTSLAPT</sequence>
<proteinExistence type="predicted"/>
<dbReference type="STRING" id="188477.A0A3S1B7F2"/>
<dbReference type="Proteomes" id="UP000271974">
    <property type="component" value="Unassembled WGS sequence"/>
</dbReference>
<name>A0A3S1B7F2_ELYCH</name>
<dbReference type="AlphaFoldDB" id="A0A3S1B7F2"/>
<dbReference type="PANTHER" id="PTHR16260:SF3">
    <property type="entry name" value="CHROMOSOME 14 OPEN READING FRAME 119-LIKE-RELATED"/>
    <property type="match status" value="1"/>
</dbReference>
<evidence type="ECO:0000313" key="2">
    <source>
        <dbReference type="Proteomes" id="UP000271974"/>
    </source>
</evidence>
<evidence type="ECO:0000313" key="1">
    <source>
        <dbReference type="EMBL" id="RUS77769.1"/>
    </source>
</evidence>
<organism evidence="1 2">
    <name type="scientific">Elysia chlorotica</name>
    <name type="common">Eastern emerald elysia</name>
    <name type="synonym">Sea slug</name>
    <dbReference type="NCBI Taxonomy" id="188477"/>
    <lineage>
        <taxon>Eukaryota</taxon>
        <taxon>Metazoa</taxon>
        <taxon>Spiralia</taxon>
        <taxon>Lophotrochozoa</taxon>
        <taxon>Mollusca</taxon>
        <taxon>Gastropoda</taxon>
        <taxon>Heterobranchia</taxon>
        <taxon>Euthyneura</taxon>
        <taxon>Panpulmonata</taxon>
        <taxon>Sacoglossa</taxon>
        <taxon>Placobranchoidea</taxon>
        <taxon>Plakobranchidae</taxon>
        <taxon>Elysia</taxon>
    </lineage>
</organism>
<accession>A0A3S1B7F2</accession>
<dbReference type="EMBL" id="RQTK01000554">
    <property type="protein sequence ID" value="RUS77769.1"/>
    <property type="molecule type" value="Genomic_DNA"/>
</dbReference>